<dbReference type="Proteomes" id="UP000467252">
    <property type="component" value="Chromosome"/>
</dbReference>
<dbReference type="InterPro" id="IPR049934">
    <property type="entry name" value="GjpA-like"/>
</dbReference>
<evidence type="ECO:0000313" key="3">
    <source>
        <dbReference type="EMBL" id="BBY79181.1"/>
    </source>
</evidence>
<feature type="region of interest" description="Disordered" evidence="1">
    <location>
        <begin position="420"/>
        <end position="523"/>
    </location>
</feature>
<gene>
    <name evidence="3" type="ORF">MPUL_03390</name>
</gene>
<organism evidence="3 4">
    <name type="scientific">Mycolicibacterium pulveris</name>
    <name type="common">Mycobacterium pulveris</name>
    <dbReference type="NCBI Taxonomy" id="36813"/>
    <lineage>
        <taxon>Bacteria</taxon>
        <taxon>Bacillati</taxon>
        <taxon>Actinomycetota</taxon>
        <taxon>Actinomycetes</taxon>
        <taxon>Mycobacteriales</taxon>
        <taxon>Mycobacteriaceae</taxon>
        <taxon>Mycolicibacterium</taxon>
    </lineage>
</organism>
<keyword evidence="2" id="KW-0812">Transmembrane</keyword>
<feature type="compositionally biased region" description="Acidic residues" evidence="1">
    <location>
        <begin position="425"/>
        <end position="485"/>
    </location>
</feature>
<keyword evidence="2" id="KW-1133">Transmembrane helix</keyword>
<proteinExistence type="predicted"/>
<protein>
    <recommendedName>
        <fullName evidence="5">PE-PGRS family protein</fullName>
    </recommendedName>
</protein>
<accession>A0A7I7UEA4</accession>
<dbReference type="NCBIfam" id="NF033942">
    <property type="entry name" value="GjpA"/>
    <property type="match status" value="1"/>
</dbReference>
<feature type="transmembrane region" description="Helical" evidence="2">
    <location>
        <begin position="21"/>
        <end position="41"/>
    </location>
</feature>
<evidence type="ECO:0000256" key="1">
    <source>
        <dbReference type="SAM" id="MobiDB-lite"/>
    </source>
</evidence>
<sequence length="523" mass="52609">MQLASKDGITAGKTPQTVSRWLTAGIAAASVGAIAVAPGVAPLPDPQLDVRASQVRLTAGWEPFAQWKAAFNTSSANASTLVNNFFLAPGVALQQAIVNQADYANQVLNDPSSINVVLEQFLGNVAKVASAMALLTASDETIDAVVPHTLDNLHGVLRTAIPDFIGPDNRAAVVQILNFLSSPASGLFIGAVGPFISPWVALTNSVIAVADAISAGDTEGALTALLDTPANIVNAFFNGATLDLSVLAPALNQSGVLGDTTINAISFAFGGLLSVGSVSQGTYKANANADPITVPGGSILNSLGLNITTDILGPPLTLDIPGQPVGPLGALLSIDQTIGVLLGSGWDGKNAFAVPPLSKLKFPIFNDIEDVEDEPSAEEAGALQSLAADEGAVDEGATSELAANDVPSTDNARLVTLTVDSSAASDEDAGDSDSDEDVISETPLDDTDATGVDDDELDDVDLGVDDGDEDGGLTDDDADDTDLDVETGTGPGSGTGPDSGTGSDSESGNGSDSDTGSGSGADA</sequence>
<feature type="compositionally biased region" description="Gly residues" evidence="1">
    <location>
        <begin position="489"/>
        <end position="499"/>
    </location>
</feature>
<evidence type="ECO:0008006" key="5">
    <source>
        <dbReference type="Google" id="ProtNLM"/>
    </source>
</evidence>
<feature type="compositionally biased region" description="Low complexity" evidence="1">
    <location>
        <begin position="500"/>
        <end position="516"/>
    </location>
</feature>
<name>A0A7I7UEA4_MYCPV</name>
<dbReference type="EMBL" id="AP022599">
    <property type="protein sequence ID" value="BBY79181.1"/>
    <property type="molecule type" value="Genomic_DNA"/>
</dbReference>
<keyword evidence="2" id="KW-0472">Membrane</keyword>
<reference evidence="3 4" key="1">
    <citation type="journal article" date="2019" name="Emerg. Microbes Infect.">
        <title>Comprehensive subspecies identification of 175 nontuberculous mycobacteria species based on 7547 genomic profiles.</title>
        <authorList>
            <person name="Matsumoto Y."/>
            <person name="Kinjo T."/>
            <person name="Motooka D."/>
            <person name="Nabeya D."/>
            <person name="Jung N."/>
            <person name="Uechi K."/>
            <person name="Horii T."/>
            <person name="Iida T."/>
            <person name="Fujita J."/>
            <person name="Nakamura S."/>
        </authorList>
    </citation>
    <scope>NUCLEOTIDE SEQUENCE [LARGE SCALE GENOMIC DNA]</scope>
    <source>
        <strain evidence="3 4">JCM 6370</strain>
    </source>
</reference>
<evidence type="ECO:0000313" key="4">
    <source>
        <dbReference type="Proteomes" id="UP000467252"/>
    </source>
</evidence>
<keyword evidence="4" id="KW-1185">Reference proteome</keyword>
<dbReference type="RefSeq" id="WP_163896748.1">
    <property type="nucleotide sequence ID" value="NZ_AP022599.1"/>
</dbReference>
<evidence type="ECO:0000256" key="2">
    <source>
        <dbReference type="SAM" id="Phobius"/>
    </source>
</evidence>
<dbReference type="AlphaFoldDB" id="A0A7I7UEA4"/>